<evidence type="ECO:0000256" key="8">
    <source>
        <dbReference type="SAM" id="MobiDB-lite"/>
    </source>
</evidence>
<dbReference type="AlphaFoldDB" id="A0A2P2I0F7"/>
<feature type="compositionally biased region" description="Basic and acidic residues" evidence="8">
    <location>
        <begin position="191"/>
        <end position="203"/>
    </location>
</feature>
<evidence type="ECO:0000313" key="9">
    <source>
        <dbReference type="EMBL" id="LAB67527.1"/>
    </source>
</evidence>
<evidence type="ECO:0000256" key="4">
    <source>
        <dbReference type="ARBA" id="ARBA00022980"/>
    </source>
</evidence>
<keyword evidence="3" id="KW-0809">Transit peptide</keyword>
<keyword evidence="5" id="KW-0496">Mitochondrion</keyword>
<evidence type="ECO:0000256" key="1">
    <source>
        <dbReference type="ARBA" id="ARBA00004173"/>
    </source>
</evidence>
<dbReference type="Pfam" id="PF09812">
    <property type="entry name" value="MRP-L28"/>
    <property type="match status" value="1"/>
</dbReference>
<dbReference type="Gene3D" id="6.10.250.3440">
    <property type="match status" value="1"/>
</dbReference>
<keyword evidence="4 9" id="KW-0689">Ribosomal protein</keyword>
<accession>A0A2P2I0F7</accession>
<dbReference type="GO" id="GO:0005762">
    <property type="term" value="C:mitochondrial large ribosomal subunit"/>
    <property type="evidence" value="ECO:0007669"/>
    <property type="project" value="InterPro"/>
</dbReference>
<evidence type="ECO:0000256" key="6">
    <source>
        <dbReference type="ARBA" id="ARBA00023274"/>
    </source>
</evidence>
<organism evidence="9">
    <name type="scientific">Hirondellea gigas</name>
    <dbReference type="NCBI Taxonomy" id="1518452"/>
    <lineage>
        <taxon>Eukaryota</taxon>
        <taxon>Metazoa</taxon>
        <taxon>Ecdysozoa</taxon>
        <taxon>Arthropoda</taxon>
        <taxon>Crustacea</taxon>
        <taxon>Multicrustacea</taxon>
        <taxon>Malacostraca</taxon>
        <taxon>Eumalacostraca</taxon>
        <taxon>Peracarida</taxon>
        <taxon>Amphipoda</taxon>
        <taxon>Amphilochidea</taxon>
        <taxon>Lysianassida</taxon>
        <taxon>Lysianassidira</taxon>
        <taxon>Lysianassoidea</taxon>
        <taxon>Lysianassidae</taxon>
        <taxon>Hirondellea</taxon>
    </lineage>
</organism>
<reference evidence="10" key="1">
    <citation type="submission" date="2017-11" db="EMBL/GenBank/DDBJ databases">
        <title>The sensing device of the deep-sea amphipod.</title>
        <authorList>
            <person name="Kobayashi H."/>
            <person name="Nagahama T."/>
            <person name="Arai W."/>
            <person name="Sasagawa Y."/>
            <person name="Umeda M."/>
            <person name="Hayashi T."/>
            <person name="Nikaido I."/>
            <person name="Watanabe H."/>
            <person name="Oguri K."/>
            <person name="Kitazato H."/>
            <person name="Fujioka K."/>
            <person name="Kido Y."/>
            <person name="Takami H."/>
        </authorList>
    </citation>
    <scope>NUCLEOTIDE SEQUENCE</scope>
    <source>
        <tissue evidence="10">Whole body</tissue>
    </source>
</reference>
<evidence type="ECO:0000256" key="7">
    <source>
        <dbReference type="ARBA" id="ARBA00035192"/>
    </source>
</evidence>
<dbReference type="EMBL" id="IACF01001849">
    <property type="protein sequence ID" value="LAB67527.1"/>
    <property type="molecule type" value="mRNA"/>
</dbReference>
<dbReference type="InterPro" id="IPR039145">
    <property type="entry name" value="Ribosomal_mL40_metazoa/plant"/>
</dbReference>
<dbReference type="EMBL" id="IACT01002098">
    <property type="protein sequence ID" value="LAC21400.1"/>
    <property type="molecule type" value="mRNA"/>
</dbReference>
<evidence type="ECO:0000313" key="10">
    <source>
        <dbReference type="EMBL" id="LAC21400.1"/>
    </source>
</evidence>
<comment type="similarity">
    <text evidence="2">Belongs to the mitochondrion-specific ribosomal protein mL40 family.</text>
</comment>
<protein>
    <recommendedName>
        <fullName evidence="7">Large ribosomal subunit protein mL40</fullName>
    </recommendedName>
</protein>
<comment type="subcellular location">
    <subcellularLocation>
        <location evidence="1">Mitochondrion</location>
    </subcellularLocation>
</comment>
<sequence length="203" mass="23106">MSIVHGLLGSLLRCSTSSISSIGRRCISTNGGPLYMQLTPVLCAEPLKKKRKVDPGVVRARDEKRKKKIEKSIRKLARNEGIYKPIEETEVSLKLRQEYQLRKRDRVVVSEEERDAGYELGVQWCQYKFQQSVADKAVVDAAVKAQQHALVELRRLSEDLWLEAIQEDQFVFPYRCSGPSSSLPMAGYKSPDGDYKDVSKVWD</sequence>
<evidence type="ECO:0000256" key="3">
    <source>
        <dbReference type="ARBA" id="ARBA00022946"/>
    </source>
</evidence>
<name>A0A2P2I0F7_9CRUS</name>
<feature type="region of interest" description="Disordered" evidence="8">
    <location>
        <begin position="180"/>
        <end position="203"/>
    </location>
</feature>
<dbReference type="PANTHER" id="PTHR13359:SF2">
    <property type="entry name" value="LARGE RIBOSOMAL SUBUNIT PROTEIN ML40"/>
    <property type="match status" value="1"/>
</dbReference>
<keyword evidence="6" id="KW-0687">Ribonucleoprotein</keyword>
<dbReference type="PANTHER" id="PTHR13359">
    <property type="entry name" value="39S RIBOSOMAL PROTEIN L40, MITOCHONDRIAL"/>
    <property type="match status" value="1"/>
</dbReference>
<reference evidence="9" key="2">
    <citation type="journal article" date="2018" name="Biosci. Biotechnol. Biochem.">
        <title>Polysaccharide hydrolase of the hadal zone amphipods Hirondellea gigas.</title>
        <authorList>
            <person name="Kobayashi H."/>
            <person name="Nagahama T."/>
            <person name="Arai W."/>
            <person name="Sasagawa Y."/>
            <person name="Umeda M."/>
            <person name="Hayashi T."/>
            <person name="Nikaido I."/>
            <person name="Watanabe H."/>
            <person name="Oguri K."/>
            <person name="Kitazato H."/>
            <person name="Fujioka K."/>
            <person name="Kido Y."/>
            <person name="Takami H."/>
        </authorList>
    </citation>
    <scope>NUCLEOTIDE SEQUENCE</scope>
    <source>
        <tissue evidence="9">Whole body</tissue>
    </source>
</reference>
<proteinExistence type="evidence at transcript level"/>
<evidence type="ECO:0000256" key="5">
    <source>
        <dbReference type="ARBA" id="ARBA00023128"/>
    </source>
</evidence>
<evidence type="ECO:0000256" key="2">
    <source>
        <dbReference type="ARBA" id="ARBA00009360"/>
    </source>
</evidence>
<dbReference type="InterPro" id="IPR019192">
    <property type="entry name" value="Ribosomal_mL40"/>
</dbReference>